<evidence type="ECO:0000256" key="1">
    <source>
        <dbReference type="ARBA" id="ARBA00022723"/>
    </source>
</evidence>
<dbReference type="EMBL" id="CP033236">
    <property type="protein sequence ID" value="AZF69639.1"/>
    <property type="molecule type" value="Genomic_DNA"/>
</dbReference>
<dbReference type="FunFam" id="3.40.630.50:FF:000002">
    <property type="entry name" value="D-aminoacyl-tRNA deacylase"/>
    <property type="match status" value="1"/>
</dbReference>
<evidence type="ECO:0000313" key="6">
    <source>
        <dbReference type="EMBL" id="AKA75205.1"/>
    </source>
</evidence>
<evidence type="ECO:0000313" key="8">
    <source>
        <dbReference type="EMBL" id="AZF67019.1"/>
    </source>
</evidence>
<dbReference type="RefSeq" id="WP_009992037.1">
    <property type="nucleotide sequence ID" value="NZ_CP011055.2"/>
</dbReference>
<evidence type="ECO:0000313" key="11">
    <source>
        <dbReference type="EMBL" id="AZF74879.1"/>
    </source>
</evidence>
<reference evidence="16" key="2">
    <citation type="submission" date="2016-04" db="EMBL/GenBank/DDBJ databases">
        <authorList>
            <person name="Evans L.H."/>
            <person name="Alamgir A."/>
            <person name="Owens N."/>
            <person name="Weber N.D."/>
            <person name="Virtaneva K."/>
            <person name="Barbian K."/>
            <person name="Babar A."/>
            <person name="Rosenke K."/>
        </authorList>
    </citation>
    <scope>NUCLEOTIDE SEQUENCE</scope>
    <source>
        <strain evidence="16">P1</strain>
    </source>
</reference>
<dbReference type="EMBL" id="CP033240">
    <property type="protein sequence ID" value="AZF80093.1"/>
    <property type="molecule type" value="Genomic_DNA"/>
</dbReference>
<dbReference type="Proteomes" id="UP000275843">
    <property type="component" value="Chromosome"/>
</dbReference>
<comment type="subunit">
    <text evidence="4">Monomer.</text>
</comment>
<dbReference type="Proteomes" id="UP000273194">
    <property type="component" value="Chromosome"/>
</dbReference>
<dbReference type="Proteomes" id="UP000282269">
    <property type="component" value="Chromosome"/>
</dbReference>
<accession>A0A0E3GSR0</accession>
<dbReference type="Proteomes" id="UP000594632">
    <property type="component" value="Chromosome"/>
</dbReference>
<dbReference type="EMBL" id="CP033239">
    <property type="protein sequence ID" value="AZF77487.1"/>
    <property type="molecule type" value="Genomic_DNA"/>
</dbReference>
<evidence type="ECO:0000313" key="27">
    <source>
        <dbReference type="Proteomes" id="UP000282269"/>
    </source>
</evidence>
<keyword evidence="1 4" id="KW-0479">Metal-binding</keyword>
<organism evidence="5 18">
    <name type="scientific">Saccharolobus solfataricus</name>
    <name type="common">Sulfolobus solfataricus</name>
    <dbReference type="NCBI Taxonomy" id="2287"/>
    <lineage>
        <taxon>Archaea</taxon>
        <taxon>Thermoproteota</taxon>
        <taxon>Thermoprotei</taxon>
        <taxon>Sulfolobales</taxon>
        <taxon>Sulfolobaceae</taxon>
        <taxon>Saccharolobus</taxon>
    </lineage>
</organism>
<dbReference type="EMBL" id="CP033235">
    <property type="protein sequence ID" value="AZF67019.1"/>
    <property type="molecule type" value="Genomic_DNA"/>
</dbReference>
<dbReference type="SMR" id="A0A0E3GSR0"/>
<evidence type="ECO:0000313" key="26">
    <source>
        <dbReference type="Proteomes" id="UP000278715"/>
    </source>
</evidence>
<dbReference type="GeneID" id="1453731"/>
<dbReference type="NCBIfam" id="NF003070">
    <property type="entry name" value="PRK03995.1-1"/>
    <property type="match status" value="1"/>
</dbReference>
<dbReference type="Proteomes" id="UP000033057">
    <property type="component" value="Chromosome"/>
</dbReference>
<dbReference type="Proteomes" id="UP000278715">
    <property type="component" value="Chromosome"/>
</dbReference>
<dbReference type="Proteomes" id="UP000076770">
    <property type="component" value="Chromosome i"/>
</dbReference>
<evidence type="ECO:0000313" key="12">
    <source>
        <dbReference type="EMBL" id="AZF77487.1"/>
    </source>
</evidence>
<dbReference type="PANTHER" id="PTHR34667:SF1">
    <property type="entry name" value="D-AMINOACYL-TRNA DEACYLASE"/>
    <property type="match status" value="1"/>
</dbReference>
<dbReference type="KEGG" id="ssof:SULC_0051"/>
<evidence type="ECO:0000313" key="22">
    <source>
        <dbReference type="Proteomes" id="UP000269431"/>
    </source>
</evidence>
<evidence type="ECO:0000313" key="23">
    <source>
        <dbReference type="Proteomes" id="UP000273194"/>
    </source>
</evidence>
<dbReference type="Proteomes" id="UP000033085">
    <property type="component" value="Chromosome"/>
</dbReference>
<evidence type="ECO:0000313" key="13">
    <source>
        <dbReference type="EMBL" id="AZF80093.1"/>
    </source>
</evidence>
<dbReference type="Gene3D" id="3.40.50.10700">
    <property type="entry name" value="AF0625-like"/>
    <property type="match status" value="1"/>
</dbReference>
<comment type="similarity">
    <text evidence="4">Belongs to the DtdA deacylase family.</text>
</comment>
<comment type="catalytic activity">
    <reaction evidence="4">
        <text>a D-aminoacyl-tRNA + H2O = a tRNA + a D-alpha-amino acid + H(+)</text>
        <dbReference type="Rhea" id="RHEA:13953"/>
        <dbReference type="Rhea" id="RHEA-COMP:10123"/>
        <dbReference type="Rhea" id="RHEA-COMP:10124"/>
        <dbReference type="ChEBI" id="CHEBI:15377"/>
        <dbReference type="ChEBI" id="CHEBI:15378"/>
        <dbReference type="ChEBI" id="CHEBI:59871"/>
        <dbReference type="ChEBI" id="CHEBI:78442"/>
        <dbReference type="ChEBI" id="CHEBI:79333"/>
        <dbReference type="EC" id="3.1.1.96"/>
    </reaction>
</comment>
<dbReference type="EMBL" id="CP033238">
    <property type="protein sequence ID" value="AZF74879.1"/>
    <property type="molecule type" value="Genomic_DNA"/>
</dbReference>
<dbReference type="InterPro" id="IPR018033">
    <property type="entry name" value="Deacylase_DtdA_archaea"/>
</dbReference>
<dbReference type="OMA" id="CYEATHH"/>
<dbReference type="GO" id="GO:0019478">
    <property type="term" value="P:D-amino acid catabolic process"/>
    <property type="evidence" value="ECO:0007669"/>
    <property type="project" value="UniProtKB-UniRule"/>
</dbReference>
<protein>
    <recommendedName>
        <fullName evidence="4">D-aminoacyl-tRNA deacylase</fullName>
        <ecNumber evidence="4">3.1.1.96</ecNumber>
    </recommendedName>
</protein>
<evidence type="ECO:0000313" key="25">
    <source>
        <dbReference type="Proteomes" id="UP000275843"/>
    </source>
</evidence>
<proteinExistence type="inferred from homology"/>
<dbReference type="EMBL" id="CP050869">
    <property type="protein sequence ID" value="QPG49531.1"/>
    <property type="molecule type" value="Genomic_DNA"/>
</dbReference>
<sequence length="238" mass="26959">MDIKLVYSTLDPVGVTIKKLGYRFEEINEDVTDFHYENGEAIVIFSRHESKAGIPSLTVHYPGNPSEEIMGGEPKKLGIAYPRLLTSILREIKKIDLNIEKTMEATHHGPTYQNVPVIFVEVGSNETYWTNDTIVKALVDSTIRSIDKVDEIDCEYYISGFGGPHYSRLFTKLADESCIGHVISKHYIDKLDDKVIIQTITNSVNTINKVVIDSLNSKQKERIIASLKKLNNINIEFR</sequence>
<evidence type="ECO:0000313" key="21">
    <source>
        <dbReference type="Proteomes" id="UP000267993"/>
    </source>
</evidence>
<evidence type="ECO:0000313" key="10">
    <source>
        <dbReference type="EMBL" id="AZF72259.1"/>
    </source>
</evidence>
<dbReference type="GO" id="GO:0051499">
    <property type="term" value="F:D-aminoacyl-tRNA deacylase activity"/>
    <property type="evidence" value="ECO:0007669"/>
    <property type="project" value="UniProtKB-UniRule"/>
</dbReference>
<reference evidence="17 18" key="1">
    <citation type="journal article" date="2015" name="Genome Announc.">
        <title>Complete Genome Sequence of Sulfolobus solfataricus Strain 98/2 and Evolved Derivatives.</title>
        <authorList>
            <person name="McCarthy S."/>
            <person name="Gradnigo J."/>
            <person name="Johnson T."/>
            <person name="Payne S."/>
            <person name="Lipzen A."/>
            <person name="Martin J."/>
            <person name="Schackwitz W."/>
            <person name="Moriyama E."/>
            <person name="Blum P."/>
        </authorList>
    </citation>
    <scope>NUCLEOTIDE SEQUENCE [LARGE SCALE GENOMIC DNA]</scope>
    <source>
        <strain evidence="17">98/2 SULC</strain>
        <strain evidence="5">SARC-B</strain>
        <strain evidence="6">SARC-C</strain>
        <strain evidence="7 19">SULA</strain>
        <strain evidence="18">SULB</strain>
    </source>
</reference>
<dbReference type="PATRIC" id="fig|2287.6.peg.53"/>
<dbReference type="EMBL" id="CP011056">
    <property type="protein sequence ID" value="AKA75205.1"/>
    <property type="molecule type" value="Genomic_DNA"/>
</dbReference>
<dbReference type="Proteomes" id="UP000033106">
    <property type="component" value="Chromosome"/>
</dbReference>
<dbReference type="SUPFAM" id="SSF142535">
    <property type="entry name" value="AF0625-like"/>
    <property type="match status" value="1"/>
</dbReference>
<dbReference type="HAMAP" id="MF_00562">
    <property type="entry name" value="Deacylase_DtdA"/>
    <property type="match status" value="1"/>
</dbReference>
<evidence type="ECO:0000313" key="9">
    <source>
        <dbReference type="EMBL" id="AZF69639.1"/>
    </source>
</evidence>
<comment type="catalytic activity">
    <reaction evidence="4">
        <text>glycyl-tRNA(Ala) + H2O = tRNA(Ala) + glycine + H(+)</text>
        <dbReference type="Rhea" id="RHEA:53744"/>
        <dbReference type="Rhea" id="RHEA-COMP:9657"/>
        <dbReference type="Rhea" id="RHEA-COMP:13640"/>
        <dbReference type="ChEBI" id="CHEBI:15377"/>
        <dbReference type="ChEBI" id="CHEBI:15378"/>
        <dbReference type="ChEBI" id="CHEBI:57305"/>
        <dbReference type="ChEBI" id="CHEBI:78442"/>
        <dbReference type="ChEBI" id="CHEBI:78522"/>
        <dbReference type="EC" id="3.1.1.96"/>
    </reaction>
</comment>
<keyword evidence="2 4" id="KW-0378">Hydrolase</keyword>
<comment type="function">
    <text evidence="4">D-aminoacyl-tRNA deacylase with broad substrate specificity. By recycling D-aminoacyl-tRNA to D-amino acids and free tRNA molecules, this enzyme counteracts the toxicity associated with the formation of D-aminoacyl-tRNA entities in vivo.</text>
</comment>
<dbReference type="OrthoDB" id="9863at2157"/>
<evidence type="ECO:0000313" key="24">
    <source>
        <dbReference type="Proteomes" id="UP000273443"/>
    </source>
</evidence>
<evidence type="ECO:0000313" key="17">
    <source>
        <dbReference type="Proteomes" id="UP000033057"/>
    </source>
</evidence>
<dbReference type="GeneID" id="44127970"/>
<dbReference type="KEGG" id="ssoa:SULA_0051"/>
<gene>
    <name evidence="4" type="primary">dtdA</name>
    <name evidence="15" type="ORF">HFC64_06575</name>
    <name evidence="16" type="ORF">SSOP1_2378</name>
    <name evidence="7" type="ORF">SULA_0051</name>
    <name evidence="5" type="ORF">SULB_0052</name>
    <name evidence="6" type="ORF">SULC_0051</name>
    <name evidence="8" type="ORF">SULG_00260</name>
    <name evidence="9" type="ORF">SULH_00260</name>
    <name evidence="10" type="ORF">SULI_00260</name>
    <name evidence="11" type="ORF">SULM_00260</name>
    <name evidence="12" type="ORF">SULN_00260</name>
    <name evidence="13" type="ORF">SULO_00260</name>
    <name evidence="14" type="ORF">SULZ_00260</name>
</gene>
<dbReference type="Proteomes" id="UP000273443">
    <property type="component" value="Chromosome"/>
</dbReference>
<evidence type="ECO:0000313" key="16">
    <source>
        <dbReference type="EMBL" id="SAI85932.1"/>
    </source>
</evidence>
<evidence type="ECO:0000313" key="15">
    <source>
        <dbReference type="EMBL" id="QPG49531.1"/>
    </source>
</evidence>
<evidence type="ECO:0000313" key="5">
    <source>
        <dbReference type="EMBL" id="AKA72506.1"/>
    </source>
</evidence>
<dbReference type="GO" id="GO:0008270">
    <property type="term" value="F:zinc ion binding"/>
    <property type="evidence" value="ECO:0007669"/>
    <property type="project" value="UniProtKB-UniRule"/>
</dbReference>
<dbReference type="Proteomes" id="UP000267993">
    <property type="component" value="Chromosome"/>
</dbReference>
<dbReference type="EMBL" id="LT549890">
    <property type="protein sequence ID" value="SAI85932.1"/>
    <property type="molecule type" value="Genomic_DNA"/>
</dbReference>
<evidence type="ECO:0000256" key="2">
    <source>
        <dbReference type="ARBA" id="ARBA00022801"/>
    </source>
</evidence>
<reference evidence="20" key="3">
    <citation type="submission" date="2016-04" db="EMBL/GenBank/DDBJ databases">
        <authorList>
            <person name="Shah S.A."/>
            <person name="Garrett R.A."/>
        </authorList>
    </citation>
    <scope>NUCLEOTIDE SEQUENCE [LARGE SCALE GENOMIC DNA]</scope>
    <source>
        <strain evidence="20">ATCC 35091 / DSM 1616 / JCM 8930 / NBRC 15331 / P1</strain>
    </source>
</reference>
<dbReference type="PANTHER" id="PTHR34667">
    <property type="entry name" value="D-AMINOACYL-TRNA DEACYLASE"/>
    <property type="match status" value="1"/>
</dbReference>
<dbReference type="InterPro" id="IPR007508">
    <property type="entry name" value="DtdA"/>
</dbReference>
<evidence type="ECO:0000313" key="20">
    <source>
        <dbReference type="Proteomes" id="UP000076770"/>
    </source>
</evidence>
<reference evidence="5" key="5">
    <citation type="submission" date="2018-10" db="EMBL/GenBank/DDBJ databases">
        <authorList>
            <person name="McCarthy S."/>
            <person name="Gradnigo J."/>
            <person name="Johnson T."/>
            <person name="Payne S."/>
            <person name="Lipzen A."/>
            <person name="Schackwitz W."/>
            <person name="Martin J."/>
            <person name="Moriyama E."/>
            <person name="Blum P."/>
        </authorList>
    </citation>
    <scope>NUCLEOTIDE SEQUENCE</scope>
    <source>
        <strain evidence="5">SARC-B</strain>
        <strain evidence="6">SARC-C</strain>
        <strain evidence="7">SULA</strain>
    </source>
</reference>
<dbReference type="PIRSF" id="PIRSF016210">
    <property type="entry name" value="UCP016210"/>
    <property type="match status" value="1"/>
</dbReference>
<comment type="cofactor">
    <cofactor evidence="4">
        <name>Zn(2+)</name>
        <dbReference type="ChEBI" id="CHEBI:29105"/>
    </cofactor>
    <text evidence="4">Binds 2 Zn(2+) ions per subunit.</text>
</comment>
<evidence type="ECO:0000313" key="14">
    <source>
        <dbReference type="EMBL" id="AZF82701.1"/>
    </source>
</evidence>
<keyword evidence="3 4" id="KW-0862">Zinc</keyword>
<dbReference type="AlphaFoldDB" id="A0A0E3GSR0"/>
<evidence type="ECO:0000313" key="18">
    <source>
        <dbReference type="Proteomes" id="UP000033085"/>
    </source>
</evidence>
<dbReference type="EMBL" id="CP033241">
    <property type="protein sequence ID" value="AZF82701.1"/>
    <property type="molecule type" value="Genomic_DNA"/>
</dbReference>
<reference evidence="21 22" key="4">
    <citation type="journal article" date="2018" name="Proc. Natl. Acad. Sci. U.S.A.">
        <title>Nonmutational mechanism of inheritance in the Archaeon Sulfolobus solfataricus.</title>
        <authorList>
            <person name="Payne S."/>
            <person name="McCarthy S."/>
            <person name="Johnson T."/>
            <person name="North E."/>
            <person name="Blum P."/>
        </authorList>
    </citation>
    <scope>NUCLEOTIDE SEQUENCE [LARGE SCALE GENOMIC DNA]</scope>
    <source>
        <strain evidence="9 21">SARC-H</strain>
        <strain evidence="10 25">SARC-I</strain>
        <strain evidence="12 26">SARC-N</strain>
        <strain evidence="13 27">SARC-O</strain>
        <strain evidence="14 22">SUL120</strain>
        <strain evidence="8 23">SULG</strain>
        <strain evidence="11 24">SULM</strain>
    </source>
</reference>
<evidence type="ECO:0000256" key="4">
    <source>
        <dbReference type="HAMAP-Rule" id="MF_00562"/>
    </source>
</evidence>
<dbReference type="EMBL" id="CP011057">
    <property type="protein sequence ID" value="AKA77898.1"/>
    <property type="molecule type" value="Genomic_DNA"/>
</dbReference>
<evidence type="ECO:0000313" key="19">
    <source>
        <dbReference type="Proteomes" id="UP000033106"/>
    </source>
</evidence>
<dbReference type="Proteomes" id="UP000269431">
    <property type="component" value="Chromosome"/>
</dbReference>
<dbReference type="EMBL" id="CP011055">
    <property type="protein sequence ID" value="AKA72506.1"/>
    <property type="molecule type" value="Genomic_DNA"/>
</dbReference>
<reference evidence="15 28" key="6">
    <citation type="journal article" date="2020" name="Nat. Commun.">
        <title>The structures of two archaeal type IV pili illuminate evolutionary relationships.</title>
        <authorList>
            <person name="Wang F."/>
            <person name="Baquero D.P."/>
            <person name="Su Z."/>
            <person name="Beltran L.C."/>
            <person name="Prangishvili D."/>
            <person name="Krupovic M."/>
            <person name="Egelman E.H."/>
        </authorList>
    </citation>
    <scope>NUCLEOTIDE SEQUENCE [LARGE SCALE GENOMIC DNA]</scope>
    <source>
        <strain evidence="15 28">POZ149</strain>
    </source>
</reference>
<dbReference type="EMBL" id="CP033237">
    <property type="protein sequence ID" value="AZF72259.1"/>
    <property type="molecule type" value="Genomic_DNA"/>
</dbReference>
<dbReference type="Pfam" id="PF04414">
    <property type="entry name" value="tRNA_deacylase"/>
    <property type="match status" value="1"/>
</dbReference>
<evidence type="ECO:0000313" key="28">
    <source>
        <dbReference type="Proteomes" id="UP000594632"/>
    </source>
</evidence>
<dbReference type="KEGG" id="ssol:SULB_0052"/>
<dbReference type="EC" id="3.1.1.96" evidence="4"/>
<evidence type="ECO:0000256" key="3">
    <source>
        <dbReference type="ARBA" id="ARBA00022833"/>
    </source>
</evidence>
<evidence type="ECO:0000313" key="7">
    <source>
        <dbReference type="EMBL" id="AKA77898.1"/>
    </source>
</evidence>
<name>A0A0E3GSR0_SACSO</name>
<dbReference type="Gene3D" id="3.40.630.50">
    <property type="entry name" value="AF0625-like"/>
    <property type="match status" value="1"/>
</dbReference>